<dbReference type="Proteomes" id="UP000253201">
    <property type="component" value="Unassembled WGS sequence"/>
</dbReference>
<name>A0ABX9G0Z7_9ENTR</name>
<comment type="caution">
    <text evidence="1">The sequence shown here is derived from an EMBL/GenBank/DDBJ whole genome shotgun (WGS) entry which is preliminary data.</text>
</comment>
<accession>A0ABX9G0Z7</accession>
<protein>
    <submittedName>
        <fullName evidence="1">Uncharacterized protein</fullName>
    </submittedName>
</protein>
<reference evidence="1 2" key="1">
    <citation type="submission" date="2018-06" db="EMBL/GenBank/DDBJ databases">
        <title>Genomic Encyclopedia of Type Strains, Phase IV (KMG-IV): sequencing the most valuable type-strain genomes for metagenomic binning, comparative biology and taxonomic classification.</title>
        <authorList>
            <person name="Goeker M."/>
        </authorList>
    </citation>
    <scope>NUCLEOTIDE SEQUENCE [LARGE SCALE GENOMIC DNA]</scope>
    <source>
        <strain evidence="1 2">DSM 27453</strain>
    </source>
</reference>
<dbReference type="RefSeq" id="WP_113857416.1">
    <property type="nucleotide sequence ID" value="NZ_QNRL01000002.1"/>
</dbReference>
<gene>
    <name evidence="1" type="ORF">DFQ50_102173</name>
</gene>
<sequence>MAIVRKVDLKGDIIKGETITFNYPEGTNIDLIDPNGVKTSYVYPFPDIDTNTWDVGIWTAIIDSPKAYGVQQFEVTDPTSKASEYNDLIQIIKDIDQITLDRIKGGGVLSQSIQNKALTYESSEVLLRLRSTYVKRANDLISDMKGLNAGSPIKSITTFHRGR</sequence>
<evidence type="ECO:0000313" key="2">
    <source>
        <dbReference type="Proteomes" id="UP000253201"/>
    </source>
</evidence>
<evidence type="ECO:0000313" key="1">
    <source>
        <dbReference type="EMBL" id="RBP13440.1"/>
    </source>
</evidence>
<organism evidence="1 2">
    <name type="scientific">Pseudocitrobacter faecalis</name>
    <dbReference type="NCBI Taxonomy" id="1398493"/>
    <lineage>
        <taxon>Bacteria</taxon>
        <taxon>Pseudomonadati</taxon>
        <taxon>Pseudomonadota</taxon>
        <taxon>Gammaproteobacteria</taxon>
        <taxon>Enterobacterales</taxon>
        <taxon>Enterobacteriaceae</taxon>
        <taxon>Pseudocitrobacter</taxon>
    </lineage>
</organism>
<dbReference type="EMBL" id="QNRL01000002">
    <property type="protein sequence ID" value="RBP13440.1"/>
    <property type="molecule type" value="Genomic_DNA"/>
</dbReference>
<proteinExistence type="predicted"/>
<keyword evidence="2" id="KW-1185">Reference proteome</keyword>